<feature type="compositionally biased region" description="Polar residues" evidence="1">
    <location>
        <begin position="1"/>
        <end position="10"/>
    </location>
</feature>
<dbReference type="CDD" id="cd04301">
    <property type="entry name" value="NAT_SF"/>
    <property type="match status" value="1"/>
</dbReference>
<organism evidence="3 4">
    <name type="scientific">Amycolatopsis thermalba</name>
    <dbReference type="NCBI Taxonomy" id="944492"/>
    <lineage>
        <taxon>Bacteria</taxon>
        <taxon>Bacillati</taxon>
        <taxon>Actinomycetota</taxon>
        <taxon>Actinomycetes</taxon>
        <taxon>Pseudonocardiales</taxon>
        <taxon>Pseudonocardiaceae</taxon>
        <taxon>Amycolatopsis</taxon>
    </lineage>
</organism>
<feature type="domain" description="N-acetyltransferase" evidence="2">
    <location>
        <begin position="67"/>
        <end position="203"/>
    </location>
</feature>
<dbReference type="PANTHER" id="PTHR42791">
    <property type="entry name" value="GNAT FAMILY ACETYLTRANSFERASE"/>
    <property type="match status" value="1"/>
</dbReference>
<dbReference type="PANTHER" id="PTHR42791:SF1">
    <property type="entry name" value="N-ACETYLTRANSFERASE DOMAIN-CONTAINING PROTEIN"/>
    <property type="match status" value="1"/>
</dbReference>
<evidence type="ECO:0000256" key="1">
    <source>
        <dbReference type="SAM" id="MobiDB-lite"/>
    </source>
</evidence>
<accession>A0ABY4P4M1</accession>
<name>A0ABY4P4M1_9PSEU</name>
<dbReference type="PROSITE" id="PS51186">
    <property type="entry name" value="GNAT"/>
    <property type="match status" value="1"/>
</dbReference>
<dbReference type="InterPro" id="IPR016181">
    <property type="entry name" value="Acyl_CoA_acyltransferase"/>
</dbReference>
<dbReference type="Proteomes" id="UP000830158">
    <property type="component" value="Chromosome"/>
</dbReference>
<feature type="region of interest" description="Disordered" evidence="1">
    <location>
        <begin position="1"/>
        <end position="20"/>
    </location>
</feature>
<dbReference type="Pfam" id="PF13508">
    <property type="entry name" value="Acetyltransf_7"/>
    <property type="match status" value="1"/>
</dbReference>
<keyword evidence="4" id="KW-1185">Reference proteome</keyword>
<protein>
    <submittedName>
        <fullName evidence="3">GNAT family N-acetyltransferase</fullName>
    </submittedName>
</protein>
<dbReference type="EMBL" id="CP091196">
    <property type="protein sequence ID" value="UQS27277.1"/>
    <property type="molecule type" value="Genomic_DNA"/>
</dbReference>
<evidence type="ECO:0000313" key="3">
    <source>
        <dbReference type="EMBL" id="UQS27277.1"/>
    </source>
</evidence>
<reference evidence="3" key="1">
    <citation type="submission" date="2022-01" db="EMBL/GenBank/DDBJ databases">
        <title>PSI-footprinting approach for the identification of protein synthesis inhibitor producers.</title>
        <authorList>
            <person name="Handel F."/>
            <person name="Kulik A."/>
            <person name="Wex K.W."/>
            <person name="Berscheid A."/>
            <person name="Saur J.S."/>
            <person name="Winkler A."/>
            <person name="Wibberg D."/>
            <person name="Kalinowski J."/>
            <person name="Broetz-Oesterhelt H."/>
            <person name="Mast Y."/>
        </authorList>
    </citation>
    <scope>NUCLEOTIDE SEQUENCE</scope>
    <source>
        <strain evidence="3">KNN 49.3e</strain>
    </source>
</reference>
<dbReference type="InterPro" id="IPR000182">
    <property type="entry name" value="GNAT_dom"/>
</dbReference>
<dbReference type="RefSeq" id="WP_283258027.1">
    <property type="nucleotide sequence ID" value="NZ_CP091196.1"/>
</dbReference>
<proteinExistence type="predicted"/>
<dbReference type="Gene3D" id="3.40.630.30">
    <property type="match status" value="1"/>
</dbReference>
<evidence type="ECO:0000259" key="2">
    <source>
        <dbReference type="PROSITE" id="PS51186"/>
    </source>
</evidence>
<dbReference type="InterPro" id="IPR052523">
    <property type="entry name" value="Trichothecene_AcTrans"/>
</dbReference>
<dbReference type="SUPFAM" id="SSF55729">
    <property type="entry name" value="Acyl-CoA N-acyltransferases (Nat)"/>
    <property type="match status" value="1"/>
</dbReference>
<evidence type="ECO:0000313" key="4">
    <source>
        <dbReference type="Proteomes" id="UP000830158"/>
    </source>
</evidence>
<gene>
    <name evidence="3" type="ORF">L1857_33000</name>
</gene>
<sequence>MSAQGRTTGSPAHLIRPGTPTDIDGAAATLGAAFADYPFTRHTVAADAHVARVTGLQRLFLEHIGLPHGRVWVSDDLAAVAVWTTPASGEIDFGELGPRLSDLAGDRAAAAAAAEEALAPHRPTGPAWFLATVGVAPDRQGEGLGRAVLAPGLRAAAAEGHPAYLETSLEANVGFYEGLGFEVTAKVPLPEGPLTWTMRKAPA</sequence>